<dbReference type="RefSeq" id="WP_286293137.1">
    <property type="nucleotide sequence ID" value="NZ_AP024718.1"/>
</dbReference>
<comment type="catalytic activity">
    <reaction evidence="11">
        <text>8-oxo-GTP + H2O = 8-oxo-GMP + diphosphate + H(+)</text>
        <dbReference type="Rhea" id="RHEA:67616"/>
        <dbReference type="ChEBI" id="CHEBI:15377"/>
        <dbReference type="ChEBI" id="CHEBI:15378"/>
        <dbReference type="ChEBI" id="CHEBI:33019"/>
        <dbReference type="ChEBI" id="CHEBI:143553"/>
        <dbReference type="ChEBI" id="CHEBI:145694"/>
    </reaction>
</comment>
<keyword evidence="3" id="KW-0515">Mutator protein</keyword>
<reference evidence="21" key="1">
    <citation type="journal article" date="2024" name="Int. J. Syst. Evol. Microbiol.">
        <title>Methylomarinovum tepidoasis sp. nov., a moderately thermophilic methanotroph of the family Methylothermaceae isolated from a deep-sea hydrothermal field.</title>
        <authorList>
            <person name="Hirayama H."/>
            <person name="Takaki Y."/>
            <person name="Abe M."/>
            <person name="Miyazaki M."/>
            <person name="Uematsu K."/>
            <person name="Matsui Y."/>
            <person name="Takai K."/>
        </authorList>
    </citation>
    <scope>NUCLEOTIDE SEQUENCE [LARGE SCALE GENOMIC DNA]</scope>
    <source>
        <strain evidence="21">IN45</strain>
    </source>
</reference>
<evidence type="ECO:0000256" key="8">
    <source>
        <dbReference type="ARBA" id="ARBA00022842"/>
    </source>
</evidence>
<dbReference type="Pfam" id="PF14815">
    <property type="entry name" value="NUDIX_4"/>
    <property type="match status" value="1"/>
</dbReference>
<dbReference type="FunFam" id="3.90.79.10:FF:000014">
    <property type="entry name" value="8-oxo-dGTP diphosphatase MutT"/>
    <property type="match status" value="1"/>
</dbReference>
<proteinExistence type="inferred from homology"/>
<dbReference type="InterPro" id="IPR047127">
    <property type="entry name" value="MutT-like"/>
</dbReference>
<evidence type="ECO:0000256" key="3">
    <source>
        <dbReference type="ARBA" id="ARBA00022457"/>
    </source>
</evidence>
<evidence type="ECO:0000256" key="13">
    <source>
        <dbReference type="ARBA" id="ARBA00040794"/>
    </source>
</evidence>
<evidence type="ECO:0000256" key="4">
    <source>
        <dbReference type="ARBA" id="ARBA00022705"/>
    </source>
</evidence>
<dbReference type="Pfam" id="PF02581">
    <property type="entry name" value="TMP-TENI"/>
    <property type="match status" value="1"/>
</dbReference>
<name>A0AAU9BWS8_9GAMM</name>
<dbReference type="PANTHER" id="PTHR47707">
    <property type="entry name" value="8-OXO-DGTP DIPHOSPHATASE"/>
    <property type="match status" value="1"/>
</dbReference>
<dbReference type="CDD" id="cd03425">
    <property type="entry name" value="NUDIX_MutT_NudA_like"/>
    <property type="match status" value="1"/>
</dbReference>
<feature type="binding site" evidence="18">
    <location>
        <position position="45"/>
    </location>
    <ligand>
        <name>Mg(2+)</name>
        <dbReference type="ChEBI" id="CHEBI:18420"/>
    </ligand>
</feature>
<evidence type="ECO:0000256" key="14">
    <source>
        <dbReference type="ARBA" id="ARBA00041592"/>
    </source>
</evidence>
<keyword evidence="4" id="KW-0235">DNA replication</keyword>
<dbReference type="InterPro" id="IPR022998">
    <property type="entry name" value="ThiamineP_synth_TenI"/>
</dbReference>
<feature type="binding site" evidence="17">
    <location>
        <begin position="42"/>
        <end position="45"/>
    </location>
    <ligand>
        <name>8-oxo-dGTP</name>
        <dbReference type="ChEBI" id="CHEBI:77896"/>
    </ligand>
</feature>
<accession>A0AAU9BWS8</accession>
<dbReference type="GO" id="GO:0006260">
    <property type="term" value="P:DNA replication"/>
    <property type="evidence" value="ECO:0007669"/>
    <property type="project" value="UniProtKB-KW"/>
</dbReference>
<gene>
    <name evidence="20" type="ORF">MIN45_P0452</name>
</gene>
<evidence type="ECO:0000256" key="2">
    <source>
        <dbReference type="ARBA" id="ARBA00005582"/>
    </source>
</evidence>
<dbReference type="InterPro" id="IPR015797">
    <property type="entry name" value="NUDIX_hydrolase-like_dom_sf"/>
</dbReference>
<dbReference type="SUPFAM" id="SSF55811">
    <property type="entry name" value="Nudix"/>
    <property type="match status" value="1"/>
</dbReference>
<evidence type="ECO:0000313" key="20">
    <source>
        <dbReference type="EMBL" id="BCX88085.1"/>
    </source>
</evidence>
<dbReference type="PRINTS" id="PR00502">
    <property type="entry name" value="NUDIXFAMILY"/>
</dbReference>
<dbReference type="Proteomes" id="UP001321450">
    <property type="component" value="Chromosome"/>
</dbReference>
<dbReference type="EMBL" id="AP024718">
    <property type="protein sequence ID" value="BCX88085.1"/>
    <property type="molecule type" value="Genomic_DNA"/>
</dbReference>
<feature type="binding site" evidence="18">
    <location>
        <position position="65"/>
    </location>
    <ligand>
        <name>Mg(2+)</name>
        <dbReference type="ChEBI" id="CHEBI:18420"/>
    </ligand>
</feature>
<sequence length="324" mass="35986">MSASTPNTAPELHVAAGVIRDAGGRVLLSRRPQHVHQGGLWEFPGGKCEPGETARQALIRELAEELGIAVTAAEPLIQVRHRYPDRSVLLDVFEVTGFEGVPEGREDQPLAWVAPEELDRHPLPAADRPIVTALRLPPYYPILEGGRTATRYRRWLEHLLATGHTLIYWRARDLDPEAYRRLLGCFLPRARQAGATLMVRADLELPPAPGLGLHLDRTTLARCRQRPAGWRRVAAACHTLAELRQAQSLGLDFAVLSPVLATPTHPEARPLGWDSAHDWMQQVNLPVYLLGGLQQRHLYQARTCGARGLAGIRTFLPEDGFNYT</sequence>
<keyword evidence="21" id="KW-1185">Reference proteome</keyword>
<evidence type="ECO:0000256" key="11">
    <source>
        <dbReference type="ARBA" id="ARBA00036904"/>
    </source>
</evidence>
<feature type="domain" description="Nudix hydrolase" evidence="19">
    <location>
        <begin position="9"/>
        <end position="136"/>
    </location>
</feature>
<evidence type="ECO:0000256" key="10">
    <source>
        <dbReference type="ARBA" id="ARBA00035861"/>
    </source>
</evidence>
<feature type="binding site" evidence="17">
    <location>
        <position position="31"/>
    </location>
    <ligand>
        <name>8-oxo-dGTP</name>
        <dbReference type="ChEBI" id="CHEBI:77896"/>
    </ligand>
</feature>
<dbReference type="NCBIfam" id="NF006530">
    <property type="entry name" value="PRK08999.1"/>
    <property type="match status" value="1"/>
</dbReference>
<keyword evidence="9" id="KW-0234">DNA repair</keyword>
<keyword evidence="6" id="KW-0227">DNA damage</keyword>
<comment type="similarity">
    <text evidence="2">Belongs to the Nudix hydrolase family.</text>
</comment>
<dbReference type="InterPro" id="IPR003561">
    <property type="entry name" value="Mutator_MutT"/>
</dbReference>
<evidence type="ECO:0000256" key="17">
    <source>
        <dbReference type="PIRSR" id="PIRSR603561-1"/>
    </source>
</evidence>
<dbReference type="Gene3D" id="3.90.79.10">
    <property type="entry name" value="Nucleoside Triphosphate Pyrophosphohydrolase"/>
    <property type="match status" value="1"/>
</dbReference>
<evidence type="ECO:0000256" key="7">
    <source>
        <dbReference type="ARBA" id="ARBA00022801"/>
    </source>
</evidence>
<dbReference type="GO" id="GO:0009228">
    <property type="term" value="P:thiamine biosynthetic process"/>
    <property type="evidence" value="ECO:0007669"/>
    <property type="project" value="UniProtKB-KW"/>
</dbReference>
<dbReference type="NCBIfam" id="TIGR00586">
    <property type="entry name" value="mutt"/>
    <property type="match status" value="1"/>
</dbReference>
<dbReference type="InterPro" id="IPR020476">
    <property type="entry name" value="Nudix_hydrolase"/>
</dbReference>
<dbReference type="PROSITE" id="PS51462">
    <property type="entry name" value="NUDIX"/>
    <property type="match status" value="1"/>
</dbReference>
<dbReference type="InterPro" id="IPR020084">
    <property type="entry name" value="NUDIX_hydrolase_CS"/>
</dbReference>
<dbReference type="KEGG" id="meiy:MIN45_P0452"/>
<dbReference type="Gene3D" id="3.20.20.70">
    <property type="entry name" value="Aldolase class I"/>
    <property type="match status" value="1"/>
</dbReference>
<dbReference type="PROSITE" id="PS00893">
    <property type="entry name" value="NUDIX_BOX"/>
    <property type="match status" value="1"/>
</dbReference>
<evidence type="ECO:0000256" key="1">
    <source>
        <dbReference type="ARBA" id="ARBA00001946"/>
    </source>
</evidence>
<dbReference type="InterPro" id="IPR000086">
    <property type="entry name" value="NUDIX_hydrolase_dom"/>
</dbReference>
<dbReference type="CDD" id="cd00564">
    <property type="entry name" value="TMP_TenI"/>
    <property type="match status" value="1"/>
</dbReference>
<dbReference type="SUPFAM" id="SSF51391">
    <property type="entry name" value="Thiamin phosphate synthase"/>
    <property type="match status" value="1"/>
</dbReference>
<dbReference type="GO" id="GO:0035539">
    <property type="term" value="F:8-oxo-7,8-dihydrodeoxyguanosine triphosphate pyrophosphatase activity"/>
    <property type="evidence" value="ECO:0007669"/>
    <property type="project" value="UniProtKB-EC"/>
</dbReference>
<keyword evidence="5 18" id="KW-0479">Metal-binding</keyword>
<evidence type="ECO:0000256" key="16">
    <source>
        <dbReference type="ARBA" id="ARBA00042798"/>
    </source>
</evidence>
<dbReference type="InterPro" id="IPR013785">
    <property type="entry name" value="Aldolase_TIM"/>
</dbReference>
<dbReference type="GO" id="GO:0046872">
    <property type="term" value="F:metal ion binding"/>
    <property type="evidence" value="ECO:0007669"/>
    <property type="project" value="UniProtKB-KW"/>
</dbReference>
<dbReference type="AlphaFoldDB" id="A0AAU9BWS8"/>
<evidence type="ECO:0000256" key="15">
    <source>
        <dbReference type="ARBA" id="ARBA00041979"/>
    </source>
</evidence>
<dbReference type="GO" id="GO:0044715">
    <property type="term" value="F:8-oxo-dGDP phosphatase activity"/>
    <property type="evidence" value="ECO:0007669"/>
    <property type="project" value="TreeGrafter"/>
</dbReference>
<evidence type="ECO:0000256" key="6">
    <source>
        <dbReference type="ARBA" id="ARBA00022763"/>
    </source>
</evidence>
<dbReference type="InterPro" id="IPR029119">
    <property type="entry name" value="MutY_C"/>
</dbReference>
<dbReference type="InterPro" id="IPR036206">
    <property type="entry name" value="ThiamineP_synth_sf"/>
</dbReference>
<organism evidence="20 21">
    <name type="scientific">Methylomarinovum tepidoasis</name>
    <dbReference type="NCBI Taxonomy" id="2840183"/>
    <lineage>
        <taxon>Bacteria</taxon>
        <taxon>Pseudomonadati</taxon>
        <taxon>Pseudomonadota</taxon>
        <taxon>Gammaproteobacteria</taxon>
        <taxon>Methylococcales</taxon>
        <taxon>Methylothermaceae</taxon>
        <taxon>Methylomarinovum</taxon>
    </lineage>
</organism>
<keyword evidence="7 20" id="KW-0378">Hydrolase</keyword>
<protein>
    <recommendedName>
        <fullName evidence="13">8-oxo-dGTP diphosphatase</fullName>
        <ecNumber evidence="12">3.6.1.55</ecNumber>
    </recommendedName>
    <alternativeName>
        <fullName evidence="16">7,8-dihydro-8-oxoguanine-triphosphatase</fullName>
    </alternativeName>
    <alternativeName>
        <fullName evidence="15">Mutator protein MutT</fullName>
    </alternativeName>
    <alternativeName>
        <fullName evidence="14">dGTP pyrophosphohydrolase</fullName>
    </alternativeName>
</protein>
<dbReference type="GO" id="GO:0008413">
    <property type="term" value="F:8-oxo-7,8-dihydroguanosine triphosphate pyrophosphatase activity"/>
    <property type="evidence" value="ECO:0007669"/>
    <property type="project" value="InterPro"/>
</dbReference>
<evidence type="ECO:0000256" key="18">
    <source>
        <dbReference type="PIRSR" id="PIRSR603561-2"/>
    </source>
</evidence>
<evidence type="ECO:0000259" key="19">
    <source>
        <dbReference type="PROSITE" id="PS51462"/>
    </source>
</evidence>
<evidence type="ECO:0000256" key="5">
    <source>
        <dbReference type="ARBA" id="ARBA00022723"/>
    </source>
</evidence>
<comment type="catalytic activity">
    <reaction evidence="10">
        <text>8-oxo-dGTP + H2O = 8-oxo-dGMP + diphosphate + H(+)</text>
        <dbReference type="Rhea" id="RHEA:31575"/>
        <dbReference type="ChEBI" id="CHEBI:15377"/>
        <dbReference type="ChEBI" id="CHEBI:15378"/>
        <dbReference type="ChEBI" id="CHEBI:33019"/>
        <dbReference type="ChEBI" id="CHEBI:63224"/>
        <dbReference type="ChEBI" id="CHEBI:77896"/>
        <dbReference type="EC" id="3.6.1.55"/>
    </reaction>
</comment>
<dbReference type="GO" id="GO:0006281">
    <property type="term" value="P:DNA repair"/>
    <property type="evidence" value="ECO:0007669"/>
    <property type="project" value="UniProtKB-KW"/>
</dbReference>
<evidence type="ECO:0000256" key="12">
    <source>
        <dbReference type="ARBA" id="ARBA00038905"/>
    </source>
</evidence>
<feature type="binding site" evidence="17">
    <location>
        <position position="36"/>
    </location>
    <ligand>
        <name>8-oxo-dGTP</name>
        <dbReference type="ChEBI" id="CHEBI:77896"/>
    </ligand>
</feature>
<dbReference type="PANTHER" id="PTHR47707:SF1">
    <property type="entry name" value="NUDIX HYDROLASE FAMILY PROTEIN"/>
    <property type="match status" value="1"/>
</dbReference>
<dbReference type="GO" id="GO:0044716">
    <property type="term" value="F:8-oxo-GDP phosphatase activity"/>
    <property type="evidence" value="ECO:0007669"/>
    <property type="project" value="TreeGrafter"/>
</dbReference>
<keyword evidence="8 18" id="KW-0460">Magnesium</keyword>
<dbReference type="EC" id="3.6.1.55" evidence="12"/>
<evidence type="ECO:0000256" key="9">
    <source>
        <dbReference type="ARBA" id="ARBA00023204"/>
    </source>
</evidence>
<comment type="cofactor">
    <cofactor evidence="1 18">
        <name>Mg(2+)</name>
        <dbReference type="ChEBI" id="CHEBI:18420"/>
    </cofactor>
</comment>
<evidence type="ECO:0000313" key="21">
    <source>
        <dbReference type="Proteomes" id="UP001321450"/>
    </source>
</evidence>